<dbReference type="Proteomes" id="UP000008726">
    <property type="component" value="Segment"/>
</dbReference>
<dbReference type="KEGG" id="vg:18559979"/>
<accession>E5DPY8</accession>
<sequence length="138" mass="16129">MATSKRNIEENIMKAAIEQMIREMNEFSENHYWNILIPDMKKRYDEDHVKCFMKQNLNRNVYGVEYGRKNARVYRADYNGSSRSVVWFVDLENGNIMKANGWKAASKYVRGNVSDWRSAMSQASAHGIFGFISCREGR</sequence>
<evidence type="ECO:0000313" key="2">
    <source>
        <dbReference type="Proteomes" id="UP000008726"/>
    </source>
</evidence>
<evidence type="ECO:0000313" key="1">
    <source>
        <dbReference type="EMBL" id="ADQ52774.1"/>
    </source>
</evidence>
<dbReference type="EMBL" id="GU396103">
    <property type="protein sequence ID" value="ADQ52774.1"/>
    <property type="molecule type" value="Genomic_DNA"/>
</dbReference>
<dbReference type="Pfam" id="PF24835">
    <property type="entry name" value="DUF7717"/>
    <property type="match status" value="1"/>
</dbReference>
<proteinExistence type="predicted"/>
<protein>
    <submittedName>
        <fullName evidence="1">Uncharacterized protein</fullName>
    </submittedName>
</protein>
<name>E5DPY8_9CAUD</name>
<dbReference type="GeneID" id="18559979"/>
<dbReference type="InterPro" id="IPR056134">
    <property type="entry name" value="DUF7717"/>
</dbReference>
<organism evidence="1 2">
    <name type="scientific">Aeromonas phage PX29</name>
    <dbReference type="NCBI Taxonomy" id="926067"/>
    <lineage>
        <taxon>Viruses</taxon>
        <taxon>Duplodnaviria</taxon>
        <taxon>Heunggongvirae</taxon>
        <taxon>Uroviricota</taxon>
        <taxon>Caudoviricetes</taxon>
        <taxon>Pantevenvirales</taxon>
        <taxon>Straboviridae</taxon>
        <taxon>Angelvirus</taxon>
        <taxon>Angelvirus px29</taxon>
    </lineage>
</organism>
<keyword evidence="2" id="KW-1185">Reference proteome</keyword>
<reference evidence="1 2" key="1">
    <citation type="journal article" date="2010" name="Virol. J.">
        <title>Genomes of the T4-related bacteriophages as windows on microbial genome evolution.</title>
        <authorList>
            <person name="Petrov V.M."/>
            <person name="Ratnayaka S."/>
            <person name="Nolan J.M."/>
            <person name="Miller E.S."/>
            <person name="Karam J.D."/>
        </authorList>
    </citation>
    <scope>NUCLEOTIDE SEQUENCE [LARGE SCALE GENOMIC DNA]</scope>
</reference>
<dbReference type="OrthoDB" id="21528at10239"/>
<gene>
    <name evidence="1" type="ORF">PX29p055</name>
</gene>
<dbReference type="RefSeq" id="YP_009011484.1">
    <property type="nucleotide sequence ID" value="NC_023688.1"/>
</dbReference>